<evidence type="ECO:0000259" key="2">
    <source>
        <dbReference type="Pfam" id="PF18678"/>
    </source>
</evidence>
<protein>
    <recommendedName>
        <fullName evidence="2">Allene oxide cyclase barrel-like domain-containing protein</fullName>
    </recommendedName>
</protein>
<evidence type="ECO:0000256" key="1">
    <source>
        <dbReference type="SAM" id="SignalP"/>
    </source>
</evidence>
<dbReference type="Gene3D" id="2.40.480.10">
    <property type="entry name" value="Allene oxide cyclase-like"/>
    <property type="match status" value="1"/>
</dbReference>
<feature type="chain" id="PRO_5046908141" description="Allene oxide cyclase barrel-like domain-containing protein" evidence="1">
    <location>
        <begin position="34"/>
        <end position="173"/>
    </location>
</feature>
<dbReference type="Pfam" id="PF18678">
    <property type="entry name" value="AOC_like"/>
    <property type="match status" value="1"/>
</dbReference>
<dbReference type="Proteomes" id="UP001550603">
    <property type="component" value="Unassembled WGS sequence"/>
</dbReference>
<accession>A0ABV2Y9P6</accession>
<evidence type="ECO:0000313" key="4">
    <source>
        <dbReference type="Proteomes" id="UP001550603"/>
    </source>
</evidence>
<dbReference type="InterPro" id="IPR044859">
    <property type="entry name" value="Allene_oxi_cyc_Dirigent"/>
</dbReference>
<keyword evidence="1" id="KW-0732">Signal</keyword>
<name>A0ABV2Y9P6_9ACTN</name>
<organism evidence="3 4">
    <name type="scientific">Streptomyces olindensis</name>
    <dbReference type="NCBI Taxonomy" id="358823"/>
    <lineage>
        <taxon>Bacteria</taxon>
        <taxon>Bacillati</taxon>
        <taxon>Actinomycetota</taxon>
        <taxon>Actinomycetes</taxon>
        <taxon>Kitasatosporales</taxon>
        <taxon>Streptomycetaceae</taxon>
        <taxon>Streptomyces</taxon>
    </lineage>
</organism>
<comment type="caution">
    <text evidence="3">The sequence shown here is derived from an EMBL/GenBank/DDBJ whole genome shotgun (WGS) entry which is preliminary data.</text>
</comment>
<dbReference type="RefSeq" id="WP_359795147.1">
    <property type="nucleotide sequence ID" value="NZ_JBEYBN010000142.1"/>
</dbReference>
<proteinExistence type="predicted"/>
<dbReference type="EMBL" id="JBEYBN010000142">
    <property type="protein sequence ID" value="MEU2272990.1"/>
    <property type="molecule type" value="Genomic_DNA"/>
</dbReference>
<keyword evidence="4" id="KW-1185">Reference proteome</keyword>
<feature type="domain" description="Allene oxide cyclase barrel-like" evidence="2">
    <location>
        <begin position="51"/>
        <end position="171"/>
    </location>
</feature>
<dbReference type="InterPro" id="IPR041013">
    <property type="entry name" value="AOC-like"/>
</dbReference>
<gene>
    <name evidence="3" type="ORF">ABZ568_42420</name>
</gene>
<feature type="signal peptide" evidence="1">
    <location>
        <begin position="1"/>
        <end position="33"/>
    </location>
</feature>
<evidence type="ECO:0000313" key="3">
    <source>
        <dbReference type="EMBL" id="MEU2272990.1"/>
    </source>
</evidence>
<sequence>MRSSSFPARLTVAGFAAAALVVPAGTAAGAAEAAPAGGKARSGCVTVSFIEQLVTTDTTDVAPAGPSVGDVVITEDAVLDEDRNRIGTNDIQGVIIKQDPATGELFSFSTAKYTLNDGVIQVAGIVNLTRLAAGETQKLPAAGLKGRYAGKTGELTWTLVSATESLNSIKLCG</sequence>
<reference evidence="3 4" key="1">
    <citation type="submission" date="2024-06" db="EMBL/GenBank/DDBJ databases">
        <title>The Natural Products Discovery Center: Release of the First 8490 Sequenced Strains for Exploring Actinobacteria Biosynthetic Diversity.</title>
        <authorList>
            <person name="Kalkreuter E."/>
            <person name="Kautsar S.A."/>
            <person name="Yang D."/>
            <person name="Bader C.D."/>
            <person name="Teijaro C.N."/>
            <person name="Fluegel L."/>
            <person name="Davis C.M."/>
            <person name="Simpson J.R."/>
            <person name="Lauterbach L."/>
            <person name="Steele A.D."/>
            <person name="Gui C."/>
            <person name="Meng S."/>
            <person name="Li G."/>
            <person name="Viehrig K."/>
            <person name="Ye F."/>
            <person name="Su P."/>
            <person name="Kiefer A.F."/>
            <person name="Nichols A."/>
            <person name="Cepeda A.J."/>
            <person name="Yan W."/>
            <person name="Fan B."/>
            <person name="Jiang Y."/>
            <person name="Adhikari A."/>
            <person name="Zheng C.-J."/>
            <person name="Schuster L."/>
            <person name="Cowan T.M."/>
            <person name="Smanski M.J."/>
            <person name="Chevrette M.G."/>
            <person name="De Carvalho L.P.S."/>
            <person name="Shen B."/>
        </authorList>
    </citation>
    <scope>NUCLEOTIDE SEQUENCE [LARGE SCALE GENOMIC DNA]</scope>
    <source>
        <strain evidence="3 4">NPDC019583</strain>
    </source>
</reference>